<keyword evidence="15" id="KW-1185">Reference proteome</keyword>
<evidence type="ECO:0000259" key="14">
    <source>
        <dbReference type="PROSITE" id="PS50076"/>
    </source>
</evidence>
<dbReference type="RefSeq" id="XP_033812179.1">
    <property type="nucleotide sequence ID" value="XM_033956288.1"/>
</dbReference>
<evidence type="ECO:0000256" key="11">
    <source>
        <dbReference type="ARBA" id="ARBA00065241"/>
    </source>
</evidence>
<dbReference type="GO" id="GO:0046872">
    <property type="term" value="F:metal ion binding"/>
    <property type="evidence" value="ECO:0007669"/>
    <property type="project" value="UniProtKB-KW"/>
</dbReference>
<dbReference type="KEGG" id="gsh:117365656"/>
<dbReference type="SUPFAM" id="SSF46565">
    <property type="entry name" value="Chaperone J-domain"/>
    <property type="match status" value="1"/>
</dbReference>
<comment type="function">
    <text evidence="9">Acts as a co-chaperone in iron-sulfur cluster assembly in mitochondria. Required for incorporation of iron-sulfur clusters into SDHB, the iron-sulfur protein subunit of succinate dehydrogenase that is involved in complex II of the mitochondrial electron transport chain. Recruited to SDHB by interaction with SDHAF1 which first binds SDHB and then recruits the iron-sulfur transfer complex formed by HSC20, HSPA9 and ISCU through direct binding to HSC20. Plays an essential role in hematopoiesis.</text>
</comment>
<dbReference type="InterPro" id="IPR036386">
    <property type="entry name" value="HscB_C_sf"/>
</dbReference>
<dbReference type="FunFam" id="1.10.287.110:FF:000042">
    <property type="entry name" value="Iron-sulfur cluster co-chaperone protein HscB, mitochondrial"/>
    <property type="match status" value="1"/>
</dbReference>
<comment type="subcellular location">
    <subcellularLocation>
        <location evidence="2">Cytoplasm</location>
    </subcellularLocation>
    <subcellularLocation>
        <location evidence="1">Mitochondrion</location>
    </subcellularLocation>
</comment>
<dbReference type="OrthoDB" id="448954at2759"/>
<evidence type="ECO:0000313" key="16">
    <source>
        <dbReference type="RefSeq" id="XP_033812179.1"/>
    </source>
</evidence>
<dbReference type="GO" id="GO:0001671">
    <property type="term" value="F:ATPase activator activity"/>
    <property type="evidence" value="ECO:0007669"/>
    <property type="project" value="InterPro"/>
</dbReference>
<dbReference type="AlphaFoldDB" id="A0A6P8S2W0"/>
<evidence type="ECO:0000256" key="7">
    <source>
        <dbReference type="ARBA" id="ARBA00023128"/>
    </source>
</evidence>
<proteinExistence type="inferred from homology"/>
<evidence type="ECO:0000256" key="2">
    <source>
        <dbReference type="ARBA" id="ARBA00004496"/>
    </source>
</evidence>
<organism evidence="15 16">
    <name type="scientific">Geotrypetes seraphini</name>
    <name type="common">Gaboon caecilian</name>
    <name type="synonym">Caecilia seraphini</name>
    <dbReference type="NCBI Taxonomy" id="260995"/>
    <lineage>
        <taxon>Eukaryota</taxon>
        <taxon>Metazoa</taxon>
        <taxon>Chordata</taxon>
        <taxon>Craniata</taxon>
        <taxon>Vertebrata</taxon>
        <taxon>Euteleostomi</taxon>
        <taxon>Amphibia</taxon>
        <taxon>Gymnophiona</taxon>
        <taxon>Geotrypetes</taxon>
    </lineage>
</organism>
<evidence type="ECO:0000256" key="12">
    <source>
        <dbReference type="ARBA" id="ARBA00065697"/>
    </source>
</evidence>
<comment type="subunit">
    <text evidence="11">Homodimer. Interacts with ISCU (cytoplasmic form); this interaction stabilizes the (Fe-S) clusters on ISCU. Interacts with the CIA complex member CIAO1 (via LYR motif).</text>
</comment>
<protein>
    <recommendedName>
        <fullName evidence="13">Iron-sulfur cluster co-chaperone protein HscB</fullName>
    </recommendedName>
</protein>
<keyword evidence="7" id="KW-0496">Mitochondrion</keyword>
<dbReference type="Gene3D" id="1.10.287.110">
    <property type="entry name" value="DnaJ domain"/>
    <property type="match status" value="1"/>
</dbReference>
<sequence>MLFGRLKALCLSAAWSRGRPSRAAGSARRCARACSADARGRLSCWSCQRALLPAHVFCPSCGALQPPDAARDHFETMDCDRSFNVDIHKLHQKFRDLQRSFHPDYYSQKSQKERDLSEKRSSLVNKAYKTLLTPLSRGLYMLKLNGIELEEGTGSVLGTQFLTEIMEMNEKLAETHTEVEIRDIGEFVEAKLKELTEDVSKAFVKGDLQEAKVLLAKMQYFSNLADKVKEKIIPS</sequence>
<evidence type="ECO:0000256" key="3">
    <source>
        <dbReference type="ARBA" id="ARBA00005151"/>
    </source>
</evidence>
<dbReference type="PANTHER" id="PTHR14021">
    <property type="entry name" value="IRON-SULFUR CLUSTER CO-CHAPERONE PROTEIN HSCB"/>
    <property type="match status" value="1"/>
</dbReference>
<comment type="pathway">
    <text evidence="3">Cofactor biosynthesis; iron-sulfur cluster biosynthesis.</text>
</comment>
<evidence type="ECO:0000256" key="6">
    <source>
        <dbReference type="ARBA" id="ARBA00022723"/>
    </source>
</evidence>
<dbReference type="FunCoup" id="A0A6P8S2W0">
    <property type="interactions" value="2109"/>
</dbReference>
<comment type="subunit">
    <text evidence="12">Interacts with ISCU and HSPA9 to form an iron-sulfur transfer complex. Interacts with SDHAF1 (via the first LYR motif); the interaction recruits the iron-sulfur transfer complex composed of HSC20, HSPA9 and ISCU and mediates the incorporation of iron-sulfur clusters into SDHB which also interacts with HSC20. Interacts with the cytoplasmic form of ISCU and with CIA complex member CIAO1 (via LYR motif).</text>
</comment>
<name>A0A6P8S2W0_GEOSA</name>
<dbReference type="PANTHER" id="PTHR14021:SF15">
    <property type="entry name" value="IRON-SULFUR CLUSTER CO-CHAPERONE PROTEIN HSCB"/>
    <property type="match status" value="1"/>
</dbReference>
<feature type="domain" description="J" evidence="14">
    <location>
        <begin position="72"/>
        <end position="144"/>
    </location>
</feature>
<dbReference type="InterPro" id="IPR004640">
    <property type="entry name" value="HscB"/>
</dbReference>
<accession>A0A6P8S2W0</accession>
<comment type="similarity">
    <text evidence="4">Belongs to the HscB family.</text>
</comment>
<evidence type="ECO:0000313" key="15">
    <source>
        <dbReference type="Proteomes" id="UP000515159"/>
    </source>
</evidence>
<evidence type="ECO:0000256" key="8">
    <source>
        <dbReference type="ARBA" id="ARBA00023186"/>
    </source>
</evidence>
<keyword evidence="8" id="KW-0143">Chaperone</keyword>
<dbReference type="InterPro" id="IPR036869">
    <property type="entry name" value="J_dom_sf"/>
</dbReference>
<dbReference type="GeneID" id="117365656"/>
<dbReference type="GO" id="GO:0051259">
    <property type="term" value="P:protein complex oligomerization"/>
    <property type="evidence" value="ECO:0007669"/>
    <property type="project" value="InterPro"/>
</dbReference>
<dbReference type="SUPFAM" id="SSF47144">
    <property type="entry name" value="HSC20 (HSCB), C-terminal oligomerisation domain"/>
    <property type="match status" value="1"/>
</dbReference>
<dbReference type="GO" id="GO:0005739">
    <property type="term" value="C:mitochondrion"/>
    <property type="evidence" value="ECO:0007669"/>
    <property type="project" value="UniProtKB-SubCell"/>
</dbReference>
<reference evidence="16" key="1">
    <citation type="submission" date="2025-08" db="UniProtKB">
        <authorList>
            <consortium name="RefSeq"/>
        </authorList>
    </citation>
    <scope>IDENTIFICATION</scope>
</reference>
<evidence type="ECO:0000256" key="13">
    <source>
        <dbReference type="ARBA" id="ARBA00073563"/>
    </source>
</evidence>
<dbReference type="InParanoid" id="A0A6P8S2W0"/>
<keyword evidence="5" id="KW-0963">Cytoplasm</keyword>
<dbReference type="InterPro" id="IPR009073">
    <property type="entry name" value="HscB_oligo_C"/>
</dbReference>
<dbReference type="InterPro" id="IPR001623">
    <property type="entry name" value="DnaJ_domain"/>
</dbReference>
<dbReference type="CTD" id="150274"/>
<keyword evidence="6" id="KW-0479">Metal-binding</keyword>
<dbReference type="GO" id="GO:0044571">
    <property type="term" value="P:[2Fe-2S] cluster assembly"/>
    <property type="evidence" value="ECO:0007669"/>
    <property type="project" value="InterPro"/>
</dbReference>
<evidence type="ECO:0000256" key="1">
    <source>
        <dbReference type="ARBA" id="ARBA00004173"/>
    </source>
</evidence>
<evidence type="ECO:0000256" key="10">
    <source>
        <dbReference type="ARBA" id="ARBA00058496"/>
    </source>
</evidence>
<dbReference type="FunFam" id="1.20.1280.20:FF:000002">
    <property type="entry name" value="HscB mitochondrial iron-sulfur cluster co-chaperone"/>
    <property type="match status" value="1"/>
</dbReference>
<dbReference type="NCBIfam" id="TIGR00714">
    <property type="entry name" value="hscB"/>
    <property type="match status" value="1"/>
</dbReference>
<dbReference type="Proteomes" id="UP000515159">
    <property type="component" value="Chromosome 8"/>
</dbReference>
<evidence type="ECO:0000256" key="9">
    <source>
        <dbReference type="ARBA" id="ARBA00054586"/>
    </source>
</evidence>
<dbReference type="GO" id="GO:0051087">
    <property type="term" value="F:protein-folding chaperone binding"/>
    <property type="evidence" value="ECO:0007669"/>
    <property type="project" value="InterPro"/>
</dbReference>
<dbReference type="PROSITE" id="PS50076">
    <property type="entry name" value="DNAJ_2"/>
    <property type="match status" value="1"/>
</dbReference>
<evidence type="ECO:0000256" key="4">
    <source>
        <dbReference type="ARBA" id="ARBA00010476"/>
    </source>
</evidence>
<gene>
    <name evidence="16" type="primary">HSCB</name>
</gene>
<dbReference type="Pfam" id="PF07743">
    <property type="entry name" value="HSCB_C"/>
    <property type="match status" value="1"/>
</dbReference>
<comment type="function">
    <text evidence="10">Acts as a co-chaperone in iron-sulfur cluster assembly in the cytoplasm. Also mediates complex formation between components of the cytosolic iron-sulfur biogenesis pathway and the CIA targeting complex composed of CIAO1, DIPK1B/FAM69B and MMS19 by binding directly to the scaffold protein ISCU and to CIAO1. This facilitates iron-sulfur cluster insertion into a number of cytoplasmic and nuclear proteins including POLD1, ELP3, DPYD and PPAT.</text>
</comment>
<evidence type="ECO:0000256" key="5">
    <source>
        <dbReference type="ARBA" id="ARBA00022490"/>
    </source>
</evidence>
<dbReference type="Gene3D" id="1.20.1280.20">
    <property type="entry name" value="HscB, C-terminal domain"/>
    <property type="match status" value="1"/>
</dbReference>